<keyword evidence="3" id="KW-0472">Membrane</keyword>
<dbReference type="Pfam" id="PF13181">
    <property type="entry name" value="TPR_8"/>
    <property type="match status" value="1"/>
</dbReference>
<reference evidence="5 6" key="1">
    <citation type="journal article" date="2017" name="Curr. Microbiol.">
        <title>Mucilaginibacter ginsenosidivorans sp. nov., Isolated from Soil of Ginseng Field.</title>
        <authorList>
            <person name="Kim M.M."/>
            <person name="Siddiqi M.Z."/>
            <person name="Im W.T."/>
        </authorList>
    </citation>
    <scope>NUCLEOTIDE SEQUENCE [LARGE SCALE GENOMIC DNA]</scope>
    <source>
        <strain evidence="5 6">Gsoil 3017</strain>
    </source>
</reference>
<dbReference type="Proteomes" id="UP000321479">
    <property type="component" value="Chromosome"/>
</dbReference>
<dbReference type="InterPro" id="IPR010559">
    <property type="entry name" value="Sig_transdc_His_kin_internal"/>
</dbReference>
<feature type="domain" description="Signal transduction histidine kinase internal region" evidence="4">
    <location>
        <begin position="507"/>
        <end position="586"/>
    </location>
</feature>
<feature type="coiled-coil region" evidence="2">
    <location>
        <begin position="487"/>
        <end position="514"/>
    </location>
</feature>
<dbReference type="InterPro" id="IPR050640">
    <property type="entry name" value="Bact_2-comp_sensor_kinase"/>
</dbReference>
<proteinExistence type="predicted"/>
<dbReference type="Gene3D" id="3.30.565.10">
    <property type="entry name" value="Histidine kinase-like ATPase, C-terminal domain"/>
    <property type="match status" value="1"/>
</dbReference>
<dbReference type="InterPro" id="IPR036890">
    <property type="entry name" value="HATPase_C_sf"/>
</dbReference>
<keyword evidence="3" id="KW-1133">Transmembrane helix</keyword>
<keyword evidence="6" id="KW-1185">Reference proteome</keyword>
<evidence type="ECO:0000313" key="6">
    <source>
        <dbReference type="Proteomes" id="UP000321479"/>
    </source>
</evidence>
<sequence>MDSVARRFYFVFGRLSAFLFLLFFIVTATFAQQKIADSLLQQLKAHSQKDTSYVRLLNQLSMAYAPFDNKAGMAYANQALLLSKSLSSSHALATSYLTQARVYEFGSKPRNAITAAMLALNEFKRSNNDTSGLVDCYLKLSANYYNTANYITALDYVNKALLLAQQTGDKKRVAACYNTLGSCYTLLADYPKASAFYYKELKLADSLQNKSMIAKTTGNLGVVNYYLKNYSASLKYYNRCLRVLEELDDQVWVGAALNNIGGVYLDTKDYQKAIDYNQRALAINLEVKSKKGEANDLNDMGVAYGHLGRYAEAFACLNRAISLYDTIGSKNNSSATLGHLSDLYLAAPGDVLRTQGIDPAKRLDKALAVQLKAVSLALEVRDLNTQSDQWKKLSHIYEQQKNYSAALNSYRNYAKLTDSIRNDKKREEITRLNIQYDYDKKAAVLESENQKKQAELSRQKVIKNASIIVGIVLLFSATLSFVFYSRRKDAREKQKEAELKAQVSETEMKVLRAQLNPHFIFNSLNSIGDYIARHDKETADLYLVRFAKLMRLILENSEHETISLADDLKALELYIQLEALRLGNKFLYYIEVDEDIDPEQTLVPPMLLQPFVENSIWHGISPKNGDGIIHIKVQKNGGMIEYTVQDNGVGRVRSAELKKNKVKQGRRSFGIKVIQSRINIINAAKQTDAKVELTDLDEGTKVSIKLPHDLKF</sequence>
<dbReference type="RefSeq" id="WP_147030746.1">
    <property type="nucleotide sequence ID" value="NZ_CP042436.1"/>
</dbReference>
<name>A0A5B8UT55_9SPHI</name>
<evidence type="ECO:0000313" key="5">
    <source>
        <dbReference type="EMBL" id="QEC62169.1"/>
    </source>
</evidence>
<dbReference type="GO" id="GO:0000155">
    <property type="term" value="F:phosphorelay sensor kinase activity"/>
    <property type="evidence" value="ECO:0007669"/>
    <property type="project" value="InterPro"/>
</dbReference>
<dbReference type="Pfam" id="PF13424">
    <property type="entry name" value="TPR_12"/>
    <property type="match status" value="2"/>
</dbReference>
<protein>
    <submittedName>
        <fullName evidence="5">Tetratricopeptide repeat protein</fullName>
    </submittedName>
</protein>
<dbReference type="Gene3D" id="1.25.40.10">
    <property type="entry name" value="Tetratricopeptide repeat domain"/>
    <property type="match status" value="2"/>
</dbReference>
<dbReference type="GO" id="GO:0016020">
    <property type="term" value="C:membrane"/>
    <property type="evidence" value="ECO:0007669"/>
    <property type="project" value="InterPro"/>
</dbReference>
<gene>
    <name evidence="5" type="ORF">FRZ54_06085</name>
</gene>
<dbReference type="OrthoDB" id="6190788at2"/>
<dbReference type="PROSITE" id="PS50005">
    <property type="entry name" value="TPR"/>
    <property type="match status" value="1"/>
</dbReference>
<dbReference type="SUPFAM" id="SSF48452">
    <property type="entry name" value="TPR-like"/>
    <property type="match status" value="2"/>
</dbReference>
<dbReference type="PANTHER" id="PTHR34220:SF7">
    <property type="entry name" value="SENSOR HISTIDINE KINASE YPDA"/>
    <property type="match status" value="1"/>
</dbReference>
<feature type="transmembrane region" description="Helical" evidence="3">
    <location>
        <begin position="465"/>
        <end position="485"/>
    </location>
</feature>
<keyword evidence="1" id="KW-0802">TPR repeat</keyword>
<keyword evidence="3" id="KW-0812">Transmembrane</keyword>
<dbReference type="SMART" id="SM00028">
    <property type="entry name" value="TPR"/>
    <property type="match status" value="6"/>
</dbReference>
<evidence type="ECO:0000256" key="2">
    <source>
        <dbReference type="SAM" id="Coils"/>
    </source>
</evidence>
<evidence type="ECO:0000256" key="3">
    <source>
        <dbReference type="SAM" id="Phobius"/>
    </source>
</evidence>
<evidence type="ECO:0000259" key="4">
    <source>
        <dbReference type="Pfam" id="PF06580"/>
    </source>
</evidence>
<organism evidence="5 6">
    <name type="scientific">Mucilaginibacter ginsenosidivorans</name>
    <dbReference type="NCBI Taxonomy" id="398053"/>
    <lineage>
        <taxon>Bacteria</taxon>
        <taxon>Pseudomonadati</taxon>
        <taxon>Bacteroidota</taxon>
        <taxon>Sphingobacteriia</taxon>
        <taxon>Sphingobacteriales</taxon>
        <taxon>Sphingobacteriaceae</taxon>
        <taxon>Mucilaginibacter</taxon>
    </lineage>
</organism>
<dbReference type="EMBL" id="CP042436">
    <property type="protein sequence ID" value="QEC62169.1"/>
    <property type="molecule type" value="Genomic_DNA"/>
</dbReference>
<dbReference type="InterPro" id="IPR011990">
    <property type="entry name" value="TPR-like_helical_dom_sf"/>
</dbReference>
<evidence type="ECO:0000256" key="1">
    <source>
        <dbReference type="PROSITE-ProRule" id="PRU00339"/>
    </source>
</evidence>
<dbReference type="KEGG" id="mgin:FRZ54_06085"/>
<keyword evidence="2" id="KW-0175">Coiled coil</keyword>
<dbReference type="AlphaFoldDB" id="A0A5B8UT55"/>
<dbReference type="Pfam" id="PF06580">
    <property type="entry name" value="His_kinase"/>
    <property type="match status" value="1"/>
</dbReference>
<dbReference type="PANTHER" id="PTHR34220">
    <property type="entry name" value="SENSOR HISTIDINE KINASE YPDA"/>
    <property type="match status" value="1"/>
</dbReference>
<dbReference type="InterPro" id="IPR019734">
    <property type="entry name" value="TPR_rpt"/>
</dbReference>
<accession>A0A5B8UT55</accession>
<dbReference type="SUPFAM" id="SSF55874">
    <property type="entry name" value="ATPase domain of HSP90 chaperone/DNA topoisomerase II/histidine kinase"/>
    <property type="match status" value="1"/>
</dbReference>
<feature type="repeat" description="TPR" evidence="1">
    <location>
        <begin position="254"/>
        <end position="287"/>
    </location>
</feature>